<dbReference type="AlphaFoldDB" id="A0A9D1DU28"/>
<evidence type="ECO:0000256" key="6">
    <source>
        <dbReference type="RuleBase" id="RU366058"/>
    </source>
</evidence>
<sequence>MDKDGQRLKRIMTIMTVIITILLVAFIIYAIKMNLLTSPELLVDKIKSYGIIGPIIFLLIQIVQVVFPVIPGGASCLAGTLAFGPIEGFIYNYLGLTLGSVFAYMLSRNFGLPLIKKLFKEETINKYLKYIRTKKFEAIFFWGILLPGAPDDLLCYIAGISNLTFRKFLIIILVGKPLTLIFYSLFVKLF</sequence>
<evidence type="ECO:0000256" key="3">
    <source>
        <dbReference type="ARBA" id="ARBA00022692"/>
    </source>
</evidence>
<name>A0A9D1DU28_9FIRM</name>
<keyword evidence="5 6" id="KW-0472">Membrane</keyword>
<dbReference type="EMBL" id="DVHC01000030">
    <property type="protein sequence ID" value="HIR58968.1"/>
    <property type="molecule type" value="Genomic_DNA"/>
</dbReference>
<proteinExistence type="inferred from homology"/>
<dbReference type="PANTHER" id="PTHR12677:SF49">
    <property type="entry name" value="TVP38_TMEM64 FAMILY MEMBRANE PROTEIN"/>
    <property type="match status" value="1"/>
</dbReference>
<feature type="transmembrane region" description="Helical" evidence="6">
    <location>
        <begin position="90"/>
        <end position="107"/>
    </location>
</feature>
<evidence type="ECO:0000259" key="7">
    <source>
        <dbReference type="Pfam" id="PF09335"/>
    </source>
</evidence>
<keyword evidence="3 6" id="KW-0812">Transmembrane</keyword>
<feature type="transmembrane region" description="Helical" evidence="6">
    <location>
        <begin position="165"/>
        <end position="186"/>
    </location>
</feature>
<feature type="transmembrane region" description="Helical" evidence="6">
    <location>
        <begin position="51"/>
        <end position="70"/>
    </location>
</feature>
<evidence type="ECO:0000256" key="2">
    <source>
        <dbReference type="ARBA" id="ARBA00022475"/>
    </source>
</evidence>
<dbReference type="GO" id="GO:0005886">
    <property type="term" value="C:plasma membrane"/>
    <property type="evidence" value="ECO:0007669"/>
    <property type="project" value="UniProtKB-SubCell"/>
</dbReference>
<protein>
    <recommendedName>
        <fullName evidence="6">TVP38/TMEM64 family membrane protein</fullName>
    </recommendedName>
</protein>
<comment type="subcellular location">
    <subcellularLocation>
        <location evidence="1 6">Cell membrane</location>
        <topology evidence="1 6">Multi-pass membrane protein</topology>
    </subcellularLocation>
</comment>
<keyword evidence="2 6" id="KW-1003">Cell membrane</keyword>
<evidence type="ECO:0000256" key="1">
    <source>
        <dbReference type="ARBA" id="ARBA00004651"/>
    </source>
</evidence>
<comment type="similarity">
    <text evidence="6">Belongs to the TVP38/TMEM64 family.</text>
</comment>
<dbReference type="InterPro" id="IPR032816">
    <property type="entry name" value="VTT_dom"/>
</dbReference>
<keyword evidence="4 6" id="KW-1133">Transmembrane helix</keyword>
<reference evidence="8" key="2">
    <citation type="journal article" date="2021" name="PeerJ">
        <title>Extensive microbial diversity within the chicken gut microbiome revealed by metagenomics and culture.</title>
        <authorList>
            <person name="Gilroy R."/>
            <person name="Ravi A."/>
            <person name="Getino M."/>
            <person name="Pursley I."/>
            <person name="Horton D.L."/>
            <person name="Alikhan N.F."/>
            <person name="Baker D."/>
            <person name="Gharbi K."/>
            <person name="Hall N."/>
            <person name="Watson M."/>
            <person name="Adriaenssens E.M."/>
            <person name="Foster-Nyarko E."/>
            <person name="Jarju S."/>
            <person name="Secka A."/>
            <person name="Antonio M."/>
            <person name="Oren A."/>
            <person name="Chaudhuri R.R."/>
            <person name="La Ragione R."/>
            <person name="Hildebrand F."/>
            <person name="Pallen M.J."/>
        </authorList>
    </citation>
    <scope>NUCLEOTIDE SEQUENCE</scope>
    <source>
        <strain evidence="8">CHK184-20233</strain>
    </source>
</reference>
<reference evidence="8" key="1">
    <citation type="submission" date="2020-10" db="EMBL/GenBank/DDBJ databases">
        <authorList>
            <person name="Gilroy R."/>
        </authorList>
    </citation>
    <scope>NUCLEOTIDE SEQUENCE</scope>
    <source>
        <strain evidence="8">CHK184-20233</strain>
    </source>
</reference>
<evidence type="ECO:0000313" key="8">
    <source>
        <dbReference type="EMBL" id="HIR58968.1"/>
    </source>
</evidence>
<evidence type="ECO:0000256" key="5">
    <source>
        <dbReference type="ARBA" id="ARBA00023136"/>
    </source>
</evidence>
<feature type="transmembrane region" description="Helical" evidence="6">
    <location>
        <begin position="12"/>
        <end position="31"/>
    </location>
</feature>
<comment type="caution">
    <text evidence="8">The sequence shown here is derived from an EMBL/GenBank/DDBJ whole genome shotgun (WGS) entry which is preliminary data.</text>
</comment>
<evidence type="ECO:0000313" key="9">
    <source>
        <dbReference type="Proteomes" id="UP000824232"/>
    </source>
</evidence>
<feature type="domain" description="VTT" evidence="7">
    <location>
        <begin position="71"/>
        <end position="187"/>
    </location>
</feature>
<accession>A0A9D1DU28</accession>
<gene>
    <name evidence="8" type="ORF">IAB38_02860</name>
</gene>
<dbReference type="Proteomes" id="UP000824232">
    <property type="component" value="Unassembled WGS sequence"/>
</dbReference>
<dbReference type="InterPro" id="IPR015414">
    <property type="entry name" value="TMEM64"/>
</dbReference>
<dbReference type="Pfam" id="PF09335">
    <property type="entry name" value="VTT_dom"/>
    <property type="match status" value="1"/>
</dbReference>
<organism evidence="8 9">
    <name type="scientific">Candidatus Onthousia excrementipullorum</name>
    <dbReference type="NCBI Taxonomy" id="2840884"/>
    <lineage>
        <taxon>Bacteria</taxon>
        <taxon>Bacillati</taxon>
        <taxon>Bacillota</taxon>
        <taxon>Bacilli</taxon>
        <taxon>Candidatus Onthousia</taxon>
    </lineage>
</organism>
<dbReference type="PANTHER" id="PTHR12677">
    <property type="entry name" value="GOLGI APPARATUS MEMBRANE PROTEIN TVP38-RELATED"/>
    <property type="match status" value="1"/>
</dbReference>
<feature type="transmembrane region" description="Helical" evidence="6">
    <location>
        <begin position="139"/>
        <end position="159"/>
    </location>
</feature>
<evidence type="ECO:0000256" key="4">
    <source>
        <dbReference type="ARBA" id="ARBA00022989"/>
    </source>
</evidence>